<evidence type="ECO:0000313" key="2">
    <source>
        <dbReference type="EMBL" id="WDZ86608.1"/>
    </source>
</evidence>
<organism evidence="2 3">
    <name type="scientific">Micromonospora cathayae</name>
    <dbReference type="NCBI Taxonomy" id="3028804"/>
    <lineage>
        <taxon>Bacteria</taxon>
        <taxon>Bacillati</taxon>
        <taxon>Actinomycetota</taxon>
        <taxon>Actinomycetes</taxon>
        <taxon>Micromonosporales</taxon>
        <taxon>Micromonosporaceae</taxon>
        <taxon>Micromonospora</taxon>
    </lineage>
</organism>
<gene>
    <name evidence="2" type="ORF">PVK37_09515</name>
</gene>
<evidence type="ECO:0000313" key="3">
    <source>
        <dbReference type="Proteomes" id="UP001219605"/>
    </source>
</evidence>
<name>A0ABY7ZUR6_9ACTN</name>
<sequence length="58" mass="5904">MPYPSPPPTRRIARTMYLASLPLLVLALAECAARPDAPAVATTGSAAPAVSGLADQVD</sequence>
<feature type="chain" id="PRO_5046919924" evidence="1">
    <location>
        <begin position="33"/>
        <end position="58"/>
    </location>
</feature>
<dbReference type="EMBL" id="CP118615">
    <property type="protein sequence ID" value="WDZ86608.1"/>
    <property type="molecule type" value="Genomic_DNA"/>
</dbReference>
<protein>
    <submittedName>
        <fullName evidence="2">Uncharacterized protein</fullName>
    </submittedName>
</protein>
<accession>A0ABY7ZUR6</accession>
<dbReference type="Proteomes" id="UP001219605">
    <property type="component" value="Chromosome"/>
</dbReference>
<feature type="signal peptide" evidence="1">
    <location>
        <begin position="1"/>
        <end position="32"/>
    </location>
</feature>
<dbReference type="RefSeq" id="WP_275033452.1">
    <property type="nucleotide sequence ID" value="NZ_CP118615.1"/>
</dbReference>
<keyword evidence="3" id="KW-1185">Reference proteome</keyword>
<reference evidence="2 3" key="1">
    <citation type="submission" date="2023-02" db="EMBL/GenBank/DDBJ databases">
        <authorList>
            <person name="Mo P."/>
        </authorList>
    </citation>
    <scope>NUCLEOTIDE SEQUENCE [LARGE SCALE GENOMIC DNA]</scope>
    <source>
        <strain evidence="2 3">HUAS 3</strain>
    </source>
</reference>
<proteinExistence type="predicted"/>
<evidence type="ECO:0000256" key="1">
    <source>
        <dbReference type="SAM" id="SignalP"/>
    </source>
</evidence>
<keyword evidence="1" id="KW-0732">Signal</keyword>